<keyword evidence="3 5" id="KW-0863">Zinc-finger</keyword>
<evidence type="ECO:0000256" key="2">
    <source>
        <dbReference type="ARBA" id="ARBA00022737"/>
    </source>
</evidence>
<evidence type="ECO:0000256" key="3">
    <source>
        <dbReference type="ARBA" id="ARBA00022771"/>
    </source>
</evidence>
<keyword evidence="2" id="KW-0677">Repeat</keyword>
<keyword evidence="1" id="KW-0479">Metal-binding</keyword>
<dbReference type="InterPro" id="IPR036236">
    <property type="entry name" value="Znf_C2H2_sf"/>
</dbReference>
<evidence type="ECO:0000313" key="9">
    <source>
        <dbReference type="Proteomes" id="UP000007963"/>
    </source>
</evidence>
<dbReference type="SUPFAM" id="SSF57667">
    <property type="entry name" value="beta-beta-alpha zinc fingers"/>
    <property type="match status" value="1"/>
</dbReference>
<dbReference type="AlphaFoldDB" id="Q0CMN3"/>
<dbReference type="RefSeq" id="XP_001214229.1">
    <property type="nucleotide sequence ID" value="XM_001214229.1"/>
</dbReference>
<proteinExistence type="predicted"/>
<organism evidence="8 9">
    <name type="scientific">Aspergillus terreus (strain NIH 2624 / FGSC A1156)</name>
    <dbReference type="NCBI Taxonomy" id="341663"/>
    <lineage>
        <taxon>Eukaryota</taxon>
        <taxon>Fungi</taxon>
        <taxon>Dikarya</taxon>
        <taxon>Ascomycota</taxon>
        <taxon>Pezizomycotina</taxon>
        <taxon>Eurotiomycetes</taxon>
        <taxon>Eurotiomycetidae</taxon>
        <taxon>Eurotiales</taxon>
        <taxon>Aspergillaceae</taxon>
        <taxon>Aspergillus</taxon>
        <taxon>Aspergillus subgen. Circumdati</taxon>
    </lineage>
</organism>
<dbReference type="Pfam" id="PF00096">
    <property type="entry name" value="zf-C2H2"/>
    <property type="match status" value="2"/>
</dbReference>
<feature type="compositionally biased region" description="Basic and acidic residues" evidence="6">
    <location>
        <begin position="211"/>
        <end position="223"/>
    </location>
</feature>
<feature type="domain" description="C2H2-type" evidence="7">
    <location>
        <begin position="260"/>
        <end position="287"/>
    </location>
</feature>
<dbReference type="GO" id="GO:0005634">
    <property type="term" value="C:nucleus"/>
    <property type="evidence" value="ECO:0007669"/>
    <property type="project" value="TreeGrafter"/>
</dbReference>
<accession>Q0CMN3</accession>
<name>Q0CMN3_ASPTN</name>
<protein>
    <recommendedName>
        <fullName evidence="7">C2H2-type domain-containing protein</fullName>
    </recommendedName>
</protein>
<dbReference type="PANTHER" id="PTHR24408:SF58">
    <property type="entry name" value="TRANSCRIPTION FACTOR (TFIIIA), PUTATIVE (AFU_ORTHOLOGUE AFUA_1G05150)-RELATED"/>
    <property type="match status" value="1"/>
</dbReference>
<sequence>MDRTPTSFPSSPSGRSVSISHTAMDATYASPARAIPQYVADPTSSLGLGISNCDIGSLTSRSSPLASESYPSPAPDWSEHLYPSQRLLDPALSVGQFPTTTSYDISAPSFAMYHAQPGILPHSYGDPLNTGTSNDMMYYPQPSMWTNMSHLDAPMYPDTQYGVKEEQGESWGVPFTTTSTVIGPGIAAQMSQDTSRKTPSEDPQTLPDNGRPAKSEPNVDRKQQQQPQTGQPAEVIVEWNKEHDRISNDRRRKVPSASGLQCPICDKVFTRRSNCHEHVKRHDPSRKKMLPCDYCGKTFGRNGDLRRHKDAVRSRWTFRGHVTSC</sequence>
<reference evidence="9" key="1">
    <citation type="submission" date="2005-09" db="EMBL/GenBank/DDBJ databases">
        <title>Annotation of the Aspergillus terreus NIH2624 genome.</title>
        <authorList>
            <person name="Birren B.W."/>
            <person name="Lander E.S."/>
            <person name="Galagan J.E."/>
            <person name="Nusbaum C."/>
            <person name="Devon K."/>
            <person name="Henn M."/>
            <person name="Ma L.-J."/>
            <person name="Jaffe D.B."/>
            <person name="Butler J."/>
            <person name="Alvarez P."/>
            <person name="Gnerre S."/>
            <person name="Grabherr M."/>
            <person name="Kleber M."/>
            <person name="Mauceli E.W."/>
            <person name="Brockman W."/>
            <person name="Rounsley S."/>
            <person name="Young S.K."/>
            <person name="LaButti K."/>
            <person name="Pushparaj V."/>
            <person name="DeCaprio D."/>
            <person name="Crawford M."/>
            <person name="Koehrsen M."/>
            <person name="Engels R."/>
            <person name="Montgomery P."/>
            <person name="Pearson M."/>
            <person name="Howarth C."/>
            <person name="Larson L."/>
            <person name="Luoma S."/>
            <person name="White J."/>
            <person name="Alvarado L."/>
            <person name="Kodira C.D."/>
            <person name="Zeng Q."/>
            <person name="Oleary S."/>
            <person name="Yandava C."/>
            <person name="Denning D.W."/>
            <person name="Nierman W.C."/>
            <person name="Milne T."/>
            <person name="Madden K."/>
        </authorList>
    </citation>
    <scope>NUCLEOTIDE SEQUENCE [LARGE SCALE GENOMIC DNA]</scope>
    <source>
        <strain evidence="9">NIH 2624 / FGSC A1156</strain>
    </source>
</reference>
<dbReference type="HOGENOM" id="CLU_046018_0_0_1"/>
<keyword evidence="4" id="KW-0862">Zinc</keyword>
<dbReference type="SMART" id="SM00355">
    <property type="entry name" value="ZnF_C2H2"/>
    <property type="match status" value="2"/>
</dbReference>
<evidence type="ECO:0000256" key="1">
    <source>
        <dbReference type="ARBA" id="ARBA00022723"/>
    </source>
</evidence>
<dbReference type="GO" id="GO:0008270">
    <property type="term" value="F:zinc ion binding"/>
    <property type="evidence" value="ECO:0007669"/>
    <property type="project" value="UniProtKB-KW"/>
</dbReference>
<feature type="domain" description="C2H2-type" evidence="7">
    <location>
        <begin position="290"/>
        <end position="314"/>
    </location>
</feature>
<dbReference type="GO" id="GO:0043565">
    <property type="term" value="F:sequence-specific DNA binding"/>
    <property type="evidence" value="ECO:0007669"/>
    <property type="project" value="TreeGrafter"/>
</dbReference>
<dbReference type="OrthoDB" id="6910977at2759"/>
<dbReference type="PANTHER" id="PTHR24408">
    <property type="entry name" value="ZINC FINGER PROTEIN"/>
    <property type="match status" value="1"/>
</dbReference>
<evidence type="ECO:0000256" key="6">
    <source>
        <dbReference type="SAM" id="MobiDB-lite"/>
    </source>
</evidence>
<evidence type="ECO:0000256" key="5">
    <source>
        <dbReference type="PROSITE-ProRule" id="PRU00042"/>
    </source>
</evidence>
<dbReference type="PROSITE" id="PS50157">
    <property type="entry name" value="ZINC_FINGER_C2H2_2"/>
    <property type="match status" value="2"/>
</dbReference>
<dbReference type="STRING" id="341663.Q0CMN3"/>
<feature type="region of interest" description="Disordered" evidence="6">
    <location>
        <begin position="188"/>
        <end position="233"/>
    </location>
</feature>
<evidence type="ECO:0000259" key="7">
    <source>
        <dbReference type="PROSITE" id="PS50157"/>
    </source>
</evidence>
<dbReference type="GeneID" id="4321133"/>
<evidence type="ECO:0000313" key="8">
    <source>
        <dbReference type="EMBL" id="EAU34120.1"/>
    </source>
</evidence>
<dbReference type="PROSITE" id="PS00028">
    <property type="entry name" value="ZINC_FINGER_C2H2_1"/>
    <property type="match status" value="1"/>
</dbReference>
<dbReference type="EMBL" id="CH476600">
    <property type="protein sequence ID" value="EAU34120.1"/>
    <property type="molecule type" value="Genomic_DNA"/>
</dbReference>
<dbReference type="GO" id="GO:0000981">
    <property type="term" value="F:DNA-binding transcription factor activity, RNA polymerase II-specific"/>
    <property type="evidence" value="ECO:0007669"/>
    <property type="project" value="TreeGrafter"/>
</dbReference>
<evidence type="ECO:0000256" key="4">
    <source>
        <dbReference type="ARBA" id="ARBA00022833"/>
    </source>
</evidence>
<gene>
    <name evidence="8" type="ORF">ATEG_05051</name>
</gene>
<dbReference type="VEuPathDB" id="FungiDB:ATEG_05051"/>
<dbReference type="Gene3D" id="3.30.160.60">
    <property type="entry name" value="Classic Zinc Finger"/>
    <property type="match status" value="1"/>
</dbReference>
<dbReference type="eggNOG" id="KOG1721">
    <property type="taxonomic scope" value="Eukaryota"/>
</dbReference>
<dbReference type="InterPro" id="IPR013087">
    <property type="entry name" value="Znf_C2H2_type"/>
</dbReference>
<dbReference type="Proteomes" id="UP000007963">
    <property type="component" value="Unassembled WGS sequence"/>
</dbReference>